<dbReference type="PROSITE" id="PS00923">
    <property type="entry name" value="ASP_GLU_RACEMASE_1"/>
    <property type="match status" value="1"/>
</dbReference>
<dbReference type="Proteomes" id="UP000241048">
    <property type="component" value="Unassembled WGS sequence"/>
</dbReference>
<comment type="pathway">
    <text evidence="8">Cell wall biogenesis; peptidoglycan biosynthesis.</text>
</comment>
<dbReference type="HAMAP" id="MF_00258">
    <property type="entry name" value="Glu_racemase"/>
    <property type="match status" value="1"/>
</dbReference>
<dbReference type="EMBL" id="PYLO01000002">
    <property type="protein sequence ID" value="PST37594.1"/>
    <property type="molecule type" value="Genomic_DNA"/>
</dbReference>
<dbReference type="NCBIfam" id="TIGR00067">
    <property type="entry name" value="glut_race"/>
    <property type="match status" value="1"/>
</dbReference>
<comment type="catalytic activity">
    <reaction evidence="1 8">
        <text>L-glutamate = D-glutamate</text>
        <dbReference type="Rhea" id="RHEA:12813"/>
        <dbReference type="ChEBI" id="CHEBI:29985"/>
        <dbReference type="ChEBI" id="CHEBI:29986"/>
        <dbReference type="EC" id="5.1.1.3"/>
    </reaction>
</comment>
<evidence type="ECO:0000256" key="3">
    <source>
        <dbReference type="ARBA" id="ARBA00022960"/>
    </source>
</evidence>
<dbReference type="EC" id="5.1.1.3" evidence="2 8"/>
<keyword evidence="3 8" id="KW-0133">Cell shape</keyword>
<evidence type="ECO:0000313" key="10">
    <source>
        <dbReference type="Proteomes" id="UP000241048"/>
    </source>
</evidence>
<evidence type="ECO:0000256" key="4">
    <source>
        <dbReference type="ARBA" id="ARBA00022984"/>
    </source>
</evidence>
<dbReference type="InterPro" id="IPR001920">
    <property type="entry name" value="Asp/Glu_race"/>
</dbReference>
<dbReference type="GO" id="GO:0008360">
    <property type="term" value="P:regulation of cell shape"/>
    <property type="evidence" value="ECO:0007669"/>
    <property type="project" value="UniProtKB-KW"/>
</dbReference>
<reference evidence="9 10" key="1">
    <citation type="submission" date="2018-03" db="EMBL/GenBank/DDBJ databases">
        <title>Lachnoclostridium SNUG30386 gen.nov., sp.nov., isolated from human faeces.</title>
        <authorList>
            <person name="Seo B."/>
            <person name="Jeon K."/>
            <person name="Ko G."/>
        </authorList>
    </citation>
    <scope>NUCLEOTIDE SEQUENCE [LARGE SCALE GENOMIC DNA]</scope>
    <source>
        <strain evidence="9 10">SNUG30386</strain>
    </source>
</reference>
<gene>
    <name evidence="8" type="primary">murI</name>
    <name evidence="9" type="ORF">C7U56_06780</name>
</gene>
<dbReference type="GO" id="GO:0071555">
    <property type="term" value="P:cell wall organization"/>
    <property type="evidence" value="ECO:0007669"/>
    <property type="project" value="UniProtKB-KW"/>
</dbReference>
<evidence type="ECO:0000256" key="5">
    <source>
        <dbReference type="ARBA" id="ARBA00023235"/>
    </source>
</evidence>
<dbReference type="GO" id="GO:0009252">
    <property type="term" value="P:peptidoglycan biosynthetic process"/>
    <property type="evidence" value="ECO:0007669"/>
    <property type="project" value="UniProtKB-UniRule"/>
</dbReference>
<sequence>MDRNAPIGVFDSGIGGLTVAREIMRQMPQERIVYFGDTARVPYGSKSQETVLRYSRQIIRFLKTQGVKAIVIACNTASACALETVKQELDIPIIGVIYAGARTAAEATHNGKIGVIGTEATIRSGIYTREMQKLRPDIEVIGKPCPLFVPLVEEGLFHDSVTDEIASRYLSSLKEKYIDTLVMGCTHYPLLRSTLHRLMGDEVTLVNPAYETAVELKTLLRDMDLTRSSEDLERFSEENSRRAAAGEPILDQYQFFVSDRAENFTRFAKAILPKEVKDTKKINIEEY</sequence>
<dbReference type="PROSITE" id="PS00924">
    <property type="entry name" value="ASP_GLU_RACEMASE_2"/>
    <property type="match status" value="1"/>
</dbReference>
<evidence type="ECO:0000256" key="8">
    <source>
        <dbReference type="HAMAP-Rule" id="MF_00258"/>
    </source>
</evidence>
<evidence type="ECO:0000313" key="9">
    <source>
        <dbReference type="EMBL" id="PST37594.1"/>
    </source>
</evidence>
<accession>A0A2T3FQP4</accession>
<dbReference type="AlphaFoldDB" id="A0A2T3FQP4"/>
<feature type="active site" description="Proton donor/acceptor" evidence="8">
    <location>
        <position position="74"/>
    </location>
</feature>
<dbReference type="RefSeq" id="WP_107000679.1">
    <property type="nucleotide sequence ID" value="NZ_JAQDZI010000008.1"/>
</dbReference>
<dbReference type="SUPFAM" id="SSF53681">
    <property type="entry name" value="Aspartate/glutamate racemase"/>
    <property type="match status" value="2"/>
</dbReference>
<dbReference type="InterPro" id="IPR015942">
    <property type="entry name" value="Asp/Glu/hydantoin_racemase"/>
</dbReference>
<evidence type="ECO:0000256" key="1">
    <source>
        <dbReference type="ARBA" id="ARBA00001602"/>
    </source>
</evidence>
<comment type="function">
    <text evidence="8">Provides the (R)-glutamate required for cell wall biosynthesis.</text>
</comment>
<comment type="similarity">
    <text evidence="8">Belongs to the aspartate/glutamate racemases family.</text>
</comment>
<organism evidence="9 10">
    <name type="scientific">Clostridium fessum</name>
    <dbReference type="NCBI Taxonomy" id="2126740"/>
    <lineage>
        <taxon>Bacteria</taxon>
        <taxon>Bacillati</taxon>
        <taxon>Bacillota</taxon>
        <taxon>Clostridia</taxon>
        <taxon>Eubacteriales</taxon>
        <taxon>Clostridiaceae</taxon>
        <taxon>Clostridium</taxon>
    </lineage>
</organism>
<evidence type="ECO:0000256" key="6">
    <source>
        <dbReference type="ARBA" id="ARBA00023316"/>
    </source>
</evidence>
<dbReference type="UniPathway" id="UPA00219"/>
<keyword evidence="4 8" id="KW-0573">Peptidoglycan synthesis</keyword>
<evidence type="ECO:0000256" key="7">
    <source>
        <dbReference type="ARBA" id="ARBA00070053"/>
    </source>
</evidence>
<keyword evidence="10" id="KW-1185">Reference proteome</keyword>
<dbReference type="GO" id="GO:0008881">
    <property type="term" value="F:glutamate racemase activity"/>
    <property type="evidence" value="ECO:0007669"/>
    <property type="project" value="UniProtKB-UniRule"/>
</dbReference>
<dbReference type="InterPro" id="IPR004391">
    <property type="entry name" value="Glu_race"/>
</dbReference>
<dbReference type="Gene3D" id="3.40.50.1860">
    <property type="match status" value="2"/>
</dbReference>
<comment type="caution">
    <text evidence="9">The sequence shown here is derived from an EMBL/GenBank/DDBJ whole genome shotgun (WGS) entry which is preliminary data.</text>
</comment>
<keyword evidence="5 8" id="KW-0413">Isomerase</keyword>
<feature type="binding site" evidence="8">
    <location>
        <begin position="186"/>
        <end position="187"/>
    </location>
    <ligand>
        <name>substrate</name>
    </ligand>
</feature>
<keyword evidence="6 8" id="KW-0961">Cell wall biogenesis/degradation</keyword>
<dbReference type="FunFam" id="3.40.50.1860:FF:000002">
    <property type="entry name" value="Glutamate racemase"/>
    <property type="match status" value="1"/>
</dbReference>
<dbReference type="PANTHER" id="PTHR21198:SF2">
    <property type="entry name" value="GLUTAMATE RACEMASE"/>
    <property type="match status" value="1"/>
</dbReference>
<proteinExistence type="inferred from homology"/>
<dbReference type="InterPro" id="IPR018187">
    <property type="entry name" value="Asp/Glu_racemase_AS_1"/>
</dbReference>
<dbReference type="InterPro" id="IPR033134">
    <property type="entry name" value="Asp/Glu_racemase_AS_2"/>
</dbReference>
<feature type="binding site" evidence="8">
    <location>
        <begin position="75"/>
        <end position="76"/>
    </location>
    <ligand>
        <name>substrate</name>
    </ligand>
</feature>
<protein>
    <recommendedName>
        <fullName evidence="7 8">Glutamate racemase</fullName>
        <ecNumber evidence="2 8">5.1.1.3</ecNumber>
    </recommendedName>
</protein>
<name>A0A2T3FQP4_9CLOT</name>
<dbReference type="Pfam" id="PF01177">
    <property type="entry name" value="Asp_Glu_race"/>
    <property type="match status" value="1"/>
</dbReference>
<dbReference type="PANTHER" id="PTHR21198">
    <property type="entry name" value="GLUTAMATE RACEMASE"/>
    <property type="match status" value="1"/>
</dbReference>
<feature type="active site" description="Proton donor/acceptor" evidence="8">
    <location>
        <position position="185"/>
    </location>
</feature>
<feature type="binding site" evidence="8">
    <location>
        <begin position="43"/>
        <end position="44"/>
    </location>
    <ligand>
        <name>substrate</name>
    </ligand>
</feature>
<evidence type="ECO:0000256" key="2">
    <source>
        <dbReference type="ARBA" id="ARBA00013090"/>
    </source>
</evidence>
<feature type="binding site" evidence="8">
    <location>
        <begin position="11"/>
        <end position="12"/>
    </location>
    <ligand>
        <name>substrate</name>
    </ligand>
</feature>